<dbReference type="InterPro" id="IPR023940">
    <property type="entry name" value="DHDPR_bac"/>
</dbReference>
<evidence type="ECO:0000259" key="15">
    <source>
        <dbReference type="Pfam" id="PF05173"/>
    </source>
</evidence>
<dbReference type="Pfam" id="PF05173">
    <property type="entry name" value="DapB_C"/>
    <property type="match status" value="1"/>
</dbReference>
<dbReference type="FunFam" id="3.30.360.10:FF:000004">
    <property type="entry name" value="4-hydroxy-tetrahydrodipicolinate reductase"/>
    <property type="match status" value="1"/>
</dbReference>
<dbReference type="RefSeq" id="WP_144079731.1">
    <property type="nucleotide sequence ID" value="NZ_CP006745.1"/>
</dbReference>
<evidence type="ECO:0000259" key="14">
    <source>
        <dbReference type="Pfam" id="PF01113"/>
    </source>
</evidence>
<dbReference type="HOGENOM" id="CLU_047479_2_1_5"/>
<dbReference type="OrthoDB" id="9790352at2"/>
<dbReference type="KEGG" id="efk:P856_252"/>
<dbReference type="EC" id="1.17.1.8" evidence="10 13"/>
<dbReference type="GO" id="GO:0051287">
    <property type="term" value="F:NAD binding"/>
    <property type="evidence" value="ECO:0007669"/>
    <property type="project" value="UniProtKB-UniRule"/>
</dbReference>
<feature type="binding site" evidence="13">
    <location>
        <position position="156"/>
    </location>
    <ligand>
        <name>(S)-2,3,4,5-tetrahydrodipicolinate</name>
        <dbReference type="ChEBI" id="CHEBI:16845"/>
    </ligand>
</feature>
<dbReference type="InterPro" id="IPR022663">
    <property type="entry name" value="DapB_C"/>
</dbReference>
<dbReference type="UniPathway" id="UPA00034">
    <property type="reaction ID" value="UER00018"/>
</dbReference>
<keyword evidence="5 13" id="KW-0220">Diaminopimelate biosynthesis</keyword>
<dbReference type="AlphaFoldDB" id="V9TSB5"/>
<gene>
    <name evidence="13 16" type="primary">dapB</name>
    <name evidence="16" type="ORF">P856_252</name>
</gene>
<feature type="binding site" evidence="13">
    <location>
        <begin position="122"/>
        <end position="125"/>
    </location>
    <ligand>
        <name>NAD(+)</name>
        <dbReference type="ChEBI" id="CHEBI:57540"/>
    </ligand>
</feature>
<evidence type="ECO:0000313" key="16">
    <source>
        <dbReference type="EMBL" id="AHC73481.1"/>
    </source>
</evidence>
<dbReference type="GO" id="GO:0019877">
    <property type="term" value="P:diaminopimelate biosynthetic process"/>
    <property type="evidence" value="ECO:0007669"/>
    <property type="project" value="UniProtKB-UniRule"/>
</dbReference>
<dbReference type="PIRSF" id="PIRSF000161">
    <property type="entry name" value="DHPR"/>
    <property type="match status" value="1"/>
</dbReference>
<dbReference type="InterPro" id="IPR036291">
    <property type="entry name" value="NAD(P)-bd_dom_sf"/>
</dbReference>
<keyword evidence="7 13" id="KW-0520">NAD</keyword>
<comment type="caution">
    <text evidence="13">Lacks conserved residue(s) required for the propagation of feature annotation.</text>
</comment>
<dbReference type="Gene3D" id="3.40.50.720">
    <property type="entry name" value="NAD(P)-binding Rossmann-like Domain"/>
    <property type="match status" value="1"/>
</dbReference>
<evidence type="ECO:0000256" key="12">
    <source>
        <dbReference type="ARBA" id="ARBA00049396"/>
    </source>
</evidence>
<evidence type="ECO:0000256" key="13">
    <source>
        <dbReference type="HAMAP-Rule" id="MF_00102"/>
    </source>
</evidence>
<keyword evidence="8 13" id="KW-0457">Lysine biosynthesis</keyword>
<feature type="binding site" evidence="13">
    <location>
        <position position="36"/>
    </location>
    <ligand>
        <name>NADP(+)</name>
        <dbReference type="ChEBI" id="CHEBI:58349"/>
    </ligand>
</feature>
<comment type="caution">
    <text evidence="13">Was originally thought to be a dihydrodipicolinate reductase (DHDPR), catalyzing the conversion of dihydrodipicolinate to tetrahydrodipicolinate. However, it was shown in E.coli that the substrate of the enzymatic reaction is not dihydrodipicolinate (DHDP) but in fact (2S,4S)-4-hydroxy-2,3,4,5-tetrahydrodipicolinic acid (HTPA), the product released by the DapA-catalyzed reaction.</text>
</comment>
<dbReference type="STRING" id="1401328.P856_252"/>
<dbReference type="HAMAP" id="MF_00102">
    <property type="entry name" value="DapB"/>
    <property type="match status" value="1"/>
</dbReference>
<comment type="catalytic activity">
    <reaction evidence="12 13">
        <text>(S)-2,3,4,5-tetrahydrodipicolinate + NAD(+) + H2O = (2S,4S)-4-hydroxy-2,3,4,5-tetrahydrodipicolinate + NADH + H(+)</text>
        <dbReference type="Rhea" id="RHEA:35323"/>
        <dbReference type="ChEBI" id="CHEBI:15377"/>
        <dbReference type="ChEBI" id="CHEBI:15378"/>
        <dbReference type="ChEBI" id="CHEBI:16845"/>
        <dbReference type="ChEBI" id="CHEBI:57540"/>
        <dbReference type="ChEBI" id="CHEBI:57945"/>
        <dbReference type="ChEBI" id="CHEBI:67139"/>
        <dbReference type="EC" id="1.17.1.8"/>
    </reaction>
</comment>
<evidence type="ECO:0000256" key="8">
    <source>
        <dbReference type="ARBA" id="ARBA00023154"/>
    </source>
</evidence>
<dbReference type="InterPro" id="IPR000846">
    <property type="entry name" value="DapB_N"/>
</dbReference>
<comment type="pathway">
    <text evidence="9 13">Amino-acid biosynthesis; L-lysine biosynthesis via DAP pathway; (S)-tetrahydrodipicolinate from L-aspartate: step 4/4.</text>
</comment>
<dbReference type="SUPFAM" id="SSF55347">
    <property type="entry name" value="Glyceraldehyde-3-phosphate dehydrogenase-like, C-terminal domain"/>
    <property type="match status" value="1"/>
</dbReference>
<evidence type="ECO:0000256" key="2">
    <source>
        <dbReference type="ARBA" id="ARBA00022490"/>
    </source>
</evidence>
<feature type="binding site" evidence="13">
    <location>
        <begin position="165"/>
        <end position="166"/>
    </location>
    <ligand>
        <name>(S)-2,3,4,5-tetrahydrodipicolinate</name>
        <dbReference type="ChEBI" id="CHEBI:16845"/>
    </ligand>
</feature>
<keyword evidence="3 13" id="KW-0028">Amino-acid biosynthesis</keyword>
<dbReference type="GO" id="GO:0050661">
    <property type="term" value="F:NADP binding"/>
    <property type="evidence" value="ECO:0007669"/>
    <property type="project" value="UniProtKB-UniRule"/>
</dbReference>
<feature type="active site" description="Proton donor/acceptor" evidence="13">
    <location>
        <position position="155"/>
    </location>
</feature>
<comment type="subunit">
    <text evidence="13">Homotetramer.</text>
</comment>
<dbReference type="PROSITE" id="PS01298">
    <property type="entry name" value="DAPB"/>
    <property type="match status" value="1"/>
</dbReference>
<evidence type="ECO:0000256" key="1">
    <source>
        <dbReference type="ARBA" id="ARBA00006642"/>
    </source>
</evidence>
<dbReference type="eggNOG" id="COG0289">
    <property type="taxonomic scope" value="Bacteria"/>
</dbReference>
<feature type="domain" description="Dihydrodipicolinate reductase C-terminal" evidence="15">
    <location>
        <begin position="128"/>
        <end position="264"/>
    </location>
</feature>
<feature type="domain" description="Dihydrodipicolinate reductase N-terminal" evidence="14">
    <location>
        <begin position="4"/>
        <end position="125"/>
    </location>
</feature>
<feature type="active site" description="Proton donor" evidence="13">
    <location>
        <position position="159"/>
    </location>
</feature>
<dbReference type="GO" id="GO:0016726">
    <property type="term" value="F:oxidoreductase activity, acting on CH or CH2 groups, NAD or NADP as acceptor"/>
    <property type="evidence" value="ECO:0007669"/>
    <property type="project" value="UniProtKB-UniRule"/>
</dbReference>
<organism evidence="16 17">
    <name type="scientific">Candidatus Endolissoclinum faulkneri L5</name>
    <dbReference type="NCBI Taxonomy" id="1401328"/>
    <lineage>
        <taxon>Bacteria</taxon>
        <taxon>Pseudomonadati</taxon>
        <taxon>Pseudomonadota</taxon>
        <taxon>Alphaproteobacteria</taxon>
        <taxon>Rhodospirillales</taxon>
        <taxon>Rhodospirillaceae</taxon>
        <taxon>Candidatus Endolissoclinum</taxon>
    </lineage>
</organism>
<dbReference type="SUPFAM" id="SSF51735">
    <property type="entry name" value="NAD(P)-binding Rossmann-fold domains"/>
    <property type="match status" value="1"/>
</dbReference>
<comment type="subcellular location">
    <subcellularLocation>
        <location evidence="13">Cytoplasm</location>
    </subcellularLocation>
</comment>
<comment type="function">
    <text evidence="13">Catalyzes the conversion of 4-hydroxy-tetrahydrodipicolinate (HTPA) to tetrahydrodipicolinate.</text>
</comment>
<proteinExistence type="inferred from homology"/>
<dbReference type="CDD" id="cd02274">
    <property type="entry name" value="DHDPR_N"/>
    <property type="match status" value="1"/>
</dbReference>
<name>V9TSB5_9PROT</name>
<dbReference type="PANTHER" id="PTHR20836:SF0">
    <property type="entry name" value="4-HYDROXY-TETRAHYDRODIPICOLINATE REDUCTASE 1, CHLOROPLASTIC-RELATED"/>
    <property type="match status" value="1"/>
</dbReference>
<reference evidence="16 17" key="1">
    <citation type="journal article" date="2013" name="PLoS ONE">
        <title>Bacterial endosymbiosis in a chordate host: long-term co-evolution and conservation of secondary metabolism.</title>
        <authorList>
            <person name="Kwan J.C."/>
            <person name="Schmidt E.W."/>
        </authorList>
    </citation>
    <scope>NUCLEOTIDE SEQUENCE [LARGE SCALE GENOMIC DNA]</scope>
    <source>
        <strain evidence="17">faulkneri L5</strain>
    </source>
</reference>
<dbReference type="PATRIC" id="fig|1401328.3.peg.241"/>
<evidence type="ECO:0000256" key="4">
    <source>
        <dbReference type="ARBA" id="ARBA00022857"/>
    </source>
</evidence>
<evidence type="ECO:0000313" key="17">
    <source>
        <dbReference type="Proteomes" id="UP000018700"/>
    </source>
</evidence>
<dbReference type="GO" id="GO:0005737">
    <property type="term" value="C:cytoplasm"/>
    <property type="evidence" value="ECO:0007669"/>
    <property type="project" value="UniProtKB-SubCell"/>
</dbReference>
<accession>V9TSB5</accession>
<dbReference type="PANTHER" id="PTHR20836">
    <property type="entry name" value="DIHYDRODIPICOLINATE REDUCTASE"/>
    <property type="match status" value="1"/>
</dbReference>
<feature type="binding site" evidence="13">
    <location>
        <begin position="98"/>
        <end position="100"/>
    </location>
    <ligand>
        <name>NAD(+)</name>
        <dbReference type="ChEBI" id="CHEBI:57540"/>
    </ligand>
</feature>
<dbReference type="GO" id="GO:0009089">
    <property type="term" value="P:lysine biosynthetic process via diaminopimelate"/>
    <property type="evidence" value="ECO:0007669"/>
    <property type="project" value="UniProtKB-UniRule"/>
</dbReference>
<dbReference type="Gene3D" id="3.30.360.10">
    <property type="entry name" value="Dihydrodipicolinate Reductase, domain 2"/>
    <property type="match status" value="1"/>
</dbReference>
<comment type="similarity">
    <text evidence="1 13">Belongs to the DapB family.</text>
</comment>
<evidence type="ECO:0000256" key="10">
    <source>
        <dbReference type="ARBA" id="ARBA00038983"/>
    </source>
</evidence>
<dbReference type="Proteomes" id="UP000018700">
    <property type="component" value="Chromosome"/>
</dbReference>
<dbReference type="GO" id="GO:0008839">
    <property type="term" value="F:4-hydroxy-tetrahydrodipicolinate reductase"/>
    <property type="evidence" value="ECO:0007669"/>
    <property type="project" value="UniProtKB-UniRule"/>
</dbReference>
<dbReference type="Pfam" id="PF01113">
    <property type="entry name" value="DapB_N"/>
    <property type="match status" value="1"/>
</dbReference>
<evidence type="ECO:0000256" key="3">
    <source>
        <dbReference type="ARBA" id="ARBA00022605"/>
    </source>
</evidence>
<evidence type="ECO:0000256" key="7">
    <source>
        <dbReference type="ARBA" id="ARBA00023027"/>
    </source>
</evidence>
<protein>
    <recommendedName>
        <fullName evidence="10 13">4-hydroxy-tetrahydrodipicolinate reductase</fullName>
        <shortName evidence="13">HTPA reductase</shortName>
        <ecNumber evidence="10 13">1.17.1.8</ecNumber>
    </recommendedName>
</protein>
<dbReference type="InterPro" id="IPR022664">
    <property type="entry name" value="DapB_N_CS"/>
</dbReference>
<dbReference type="NCBIfam" id="TIGR00036">
    <property type="entry name" value="dapB"/>
    <property type="match status" value="1"/>
</dbReference>
<keyword evidence="2 13" id="KW-0963">Cytoplasm</keyword>
<dbReference type="EMBL" id="CP006745">
    <property type="protein sequence ID" value="AHC73481.1"/>
    <property type="molecule type" value="Genomic_DNA"/>
</dbReference>
<keyword evidence="4 13" id="KW-0521">NADP</keyword>
<sequence length="267" mass="28059">MVLSVSVFGSTGRMGKMIVKAISQTEGMTLKQAVTRPGSAYIGADIGDLVGSGSLGVLVTDDVKAVLGVNVSIDFTLPEATIMHASYAAANGTSLVIGTTGLSNKHEELLANYAKTTAIVYAPNMSLGVNLITALVEQLSAALDITWDIEILEVHHNRKIDAPSGTALSIGRAAAKGRKQDFEKIKVLSRNNSSCQRKKGDIGFAALRGGSLIGEHTVMFAGAGERIEISHKASDRTIFAAGAVCAARWVANRMPGLYTMRDVLGID</sequence>
<evidence type="ECO:0000256" key="11">
    <source>
        <dbReference type="ARBA" id="ARBA00049080"/>
    </source>
</evidence>
<evidence type="ECO:0000256" key="5">
    <source>
        <dbReference type="ARBA" id="ARBA00022915"/>
    </source>
</evidence>
<keyword evidence="6 13" id="KW-0560">Oxidoreductase</keyword>
<keyword evidence="17" id="KW-1185">Reference proteome</keyword>
<feature type="binding site" evidence="13">
    <location>
        <begin position="9"/>
        <end position="14"/>
    </location>
    <ligand>
        <name>NAD(+)</name>
        <dbReference type="ChEBI" id="CHEBI:57540"/>
    </ligand>
</feature>
<evidence type="ECO:0000256" key="9">
    <source>
        <dbReference type="ARBA" id="ARBA00037922"/>
    </source>
</evidence>
<comment type="catalytic activity">
    <reaction evidence="11 13">
        <text>(S)-2,3,4,5-tetrahydrodipicolinate + NADP(+) + H2O = (2S,4S)-4-hydroxy-2,3,4,5-tetrahydrodipicolinate + NADPH + H(+)</text>
        <dbReference type="Rhea" id="RHEA:35331"/>
        <dbReference type="ChEBI" id="CHEBI:15377"/>
        <dbReference type="ChEBI" id="CHEBI:15378"/>
        <dbReference type="ChEBI" id="CHEBI:16845"/>
        <dbReference type="ChEBI" id="CHEBI:57783"/>
        <dbReference type="ChEBI" id="CHEBI:58349"/>
        <dbReference type="ChEBI" id="CHEBI:67139"/>
        <dbReference type="EC" id="1.17.1.8"/>
    </reaction>
</comment>
<evidence type="ECO:0000256" key="6">
    <source>
        <dbReference type="ARBA" id="ARBA00023002"/>
    </source>
</evidence>